<dbReference type="InterPro" id="IPR020845">
    <property type="entry name" value="AMP-binding_CS"/>
</dbReference>
<keyword evidence="4" id="KW-0067">ATP-binding</keyword>
<proteinExistence type="inferred from homology"/>
<gene>
    <name evidence="7" type="ORF">CR155_11100</name>
</gene>
<dbReference type="InterPro" id="IPR042099">
    <property type="entry name" value="ANL_N_sf"/>
</dbReference>
<dbReference type="SUPFAM" id="SSF56801">
    <property type="entry name" value="Acetyl-CoA synthetase-like"/>
    <property type="match status" value="1"/>
</dbReference>
<dbReference type="GO" id="GO:0005324">
    <property type="term" value="F:long-chain fatty acid transmembrane transporter activity"/>
    <property type="evidence" value="ECO:0007669"/>
    <property type="project" value="TreeGrafter"/>
</dbReference>
<name>A0A2N4UG21_9BURK</name>
<keyword evidence="2 7" id="KW-0436">Ligase</keyword>
<evidence type="ECO:0000256" key="2">
    <source>
        <dbReference type="ARBA" id="ARBA00022598"/>
    </source>
</evidence>
<dbReference type="GO" id="GO:0004467">
    <property type="term" value="F:long-chain fatty acid-CoA ligase activity"/>
    <property type="evidence" value="ECO:0007669"/>
    <property type="project" value="TreeGrafter"/>
</dbReference>
<protein>
    <submittedName>
        <fullName evidence="7">ATP-dependent acyl-CoA ligase</fullName>
    </submittedName>
</protein>
<evidence type="ECO:0000256" key="3">
    <source>
        <dbReference type="ARBA" id="ARBA00022741"/>
    </source>
</evidence>
<feature type="domain" description="AMP-dependent synthetase/ligase" evidence="5">
    <location>
        <begin position="39"/>
        <end position="402"/>
    </location>
</feature>
<keyword evidence="8" id="KW-1185">Reference proteome</keyword>
<evidence type="ECO:0000256" key="1">
    <source>
        <dbReference type="ARBA" id="ARBA00006432"/>
    </source>
</evidence>
<sequence>MNDQSAQPLHFGFPPGAGLAAPSADPLPLAERVAAKILARQAKAAPDRPFLYFGGQWVSYSDADRRANRCANALAAAGVKRGDRVAIVLHNCLEYFDLWFGLSRLGAIQVPINVDYRAPQIAHTFRRSTIDAVVVEGGLLAQLEVALKEVCPRPLMLVLGGGESEVWPSDALHYADFIAGVSDSPPPDCEAVSGADVGAVMNTSGTTGPSKGVLVTHAQQYILGRMLAADMRLGPEDVYYNFFPLFHNTAQAMLTIPVLLTGARMVLTDRFSASRFWLDVREHRCTAFYYIGEIMRILLRSSTQADERGSTLRVAWGIGAAADDFIEFQRRFDVELRSGYGSTEANVPCYLPHGSTKAGSAGRVAPGFEVRIADEHSQPLPAGTEGEILVRASESCALMVGYDGDAAATVESWKHLWFHTGDTGRFDTDGELYFTGRIKDAIRVRGENVSAFEVELAFGEAPAVLEVAAIAVPCELGGDDLKIVVVTREGVQLAPEELVEFVRERLPRYAIPRYVEFVDALPKTPTNKVMKHELRAKPFTSGTWDRLTATRGS</sequence>
<dbReference type="PANTHER" id="PTHR43107:SF15">
    <property type="entry name" value="FATTY ACID TRANSPORT PROTEIN 3, ISOFORM A"/>
    <property type="match status" value="1"/>
</dbReference>
<dbReference type="PROSITE" id="PS00455">
    <property type="entry name" value="AMP_BINDING"/>
    <property type="match status" value="1"/>
</dbReference>
<dbReference type="AlphaFoldDB" id="A0A2N4UG21"/>
<dbReference type="Gene3D" id="3.30.300.30">
    <property type="match status" value="1"/>
</dbReference>
<reference evidence="7 8" key="1">
    <citation type="submission" date="2017-10" db="EMBL/GenBank/DDBJ databases">
        <title>Two draft genome sequences of Pusillimonas sp. strains isolated from a nitrate- and radionuclide-contaminated groundwater in Russia.</title>
        <authorList>
            <person name="Grouzdev D.S."/>
            <person name="Tourova T.P."/>
            <person name="Goeva M.A."/>
            <person name="Babich T.L."/>
            <person name="Sokolova D.S."/>
            <person name="Abdullin R."/>
            <person name="Poltaraus A.B."/>
            <person name="Toshchakov S.V."/>
            <person name="Nazina T.N."/>
        </authorList>
    </citation>
    <scope>NUCLEOTIDE SEQUENCE [LARGE SCALE GENOMIC DNA]</scope>
    <source>
        <strain evidence="7 8">JR1/69-2-13</strain>
    </source>
</reference>
<feature type="domain" description="AMP-binding enzyme C-terminal" evidence="6">
    <location>
        <begin position="453"/>
        <end position="528"/>
    </location>
</feature>
<dbReference type="GO" id="GO:0005886">
    <property type="term" value="C:plasma membrane"/>
    <property type="evidence" value="ECO:0007669"/>
    <property type="project" value="TreeGrafter"/>
</dbReference>
<dbReference type="GO" id="GO:0005524">
    <property type="term" value="F:ATP binding"/>
    <property type="evidence" value="ECO:0007669"/>
    <property type="project" value="UniProtKB-KW"/>
</dbReference>
<dbReference type="InterPro" id="IPR025110">
    <property type="entry name" value="AMP-bd_C"/>
</dbReference>
<evidence type="ECO:0000313" key="7">
    <source>
        <dbReference type="EMBL" id="PLC53968.1"/>
    </source>
</evidence>
<dbReference type="OrthoDB" id="9766486at2"/>
<keyword evidence="3" id="KW-0547">Nucleotide-binding</keyword>
<evidence type="ECO:0000259" key="5">
    <source>
        <dbReference type="Pfam" id="PF00501"/>
    </source>
</evidence>
<accession>A0A2N4UG21</accession>
<dbReference type="Proteomes" id="UP000234328">
    <property type="component" value="Unassembled WGS sequence"/>
</dbReference>
<dbReference type="RefSeq" id="WP_102070085.1">
    <property type="nucleotide sequence ID" value="NZ_PDNV01000006.1"/>
</dbReference>
<dbReference type="PANTHER" id="PTHR43107">
    <property type="entry name" value="LONG-CHAIN FATTY ACID TRANSPORT PROTEIN"/>
    <property type="match status" value="1"/>
</dbReference>
<evidence type="ECO:0000313" key="8">
    <source>
        <dbReference type="Proteomes" id="UP000234328"/>
    </source>
</evidence>
<dbReference type="InterPro" id="IPR045851">
    <property type="entry name" value="AMP-bd_C_sf"/>
</dbReference>
<dbReference type="InterPro" id="IPR000873">
    <property type="entry name" value="AMP-dep_synth/lig_dom"/>
</dbReference>
<dbReference type="Pfam" id="PF00501">
    <property type="entry name" value="AMP-binding"/>
    <property type="match status" value="1"/>
</dbReference>
<evidence type="ECO:0000259" key="6">
    <source>
        <dbReference type="Pfam" id="PF13193"/>
    </source>
</evidence>
<evidence type="ECO:0000256" key="4">
    <source>
        <dbReference type="ARBA" id="ARBA00022840"/>
    </source>
</evidence>
<dbReference type="Gene3D" id="3.40.50.12780">
    <property type="entry name" value="N-terminal domain of ligase-like"/>
    <property type="match status" value="1"/>
</dbReference>
<dbReference type="EMBL" id="PDNV01000006">
    <property type="protein sequence ID" value="PLC53968.1"/>
    <property type="molecule type" value="Genomic_DNA"/>
</dbReference>
<comment type="similarity">
    <text evidence="1">Belongs to the ATP-dependent AMP-binding enzyme family.</text>
</comment>
<organism evidence="7 8">
    <name type="scientific">Pollutimonas nitritireducens</name>
    <dbReference type="NCBI Taxonomy" id="2045209"/>
    <lineage>
        <taxon>Bacteria</taxon>
        <taxon>Pseudomonadati</taxon>
        <taxon>Pseudomonadota</taxon>
        <taxon>Betaproteobacteria</taxon>
        <taxon>Burkholderiales</taxon>
        <taxon>Alcaligenaceae</taxon>
        <taxon>Pollutimonas</taxon>
    </lineage>
</organism>
<comment type="caution">
    <text evidence="7">The sequence shown here is derived from an EMBL/GenBank/DDBJ whole genome shotgun (WGS) entry which is preliminary data.</text>
</comment>
<dbReference type="GO" id="GO:0044539">
    <property type="term" value="P:long-chain fatty acid import into cell"/>
    <property type="evidence" value="ECO:0007669"/>
    <property type="project" value="TreeGrafter"/>
</dbReference>
<dbReference type="Pfam" id="PF13193">
    <property type="entry name" value="AMP-binding_C"/>
    <property type="match status" value="1"/>
</dbReference>